<evidence type="ECO:0000313" key="6">
    <source>
        <dbReference type="EMBL" id="SDN21194.1"/>
    </source>
</evidence>
<dbReference type="Proteomes" id="UP000199602">
    <property type="component" value="Unassembled WGS sequence"/>
</dbReference>
<feature type="domain" description="TonB C-terminal" evidence="5">
    <location>
        <begin position="142"/>
        <end position="233"/>
    </location>
</feature>
<dbReference type="AlphaFoldDB" id="A0A1G9ZIQ4"/>
<dbReference type="NCBIfam" id="TIGR01352">
    <property type="entry name" value="tonB_Cterm"/>
    <property type="match status" value="1"/>
</dbReference>
<evidence type="ECO:0000313" key="7">
    <source>
        <dbReference type="Proteomes" id="UP000199602"/>
    </source>
</evidence>
<accession>A0A1G9ZIQ4</accession>
<organism evidence="6 7">
    <name type="scientific">Desulfonauticus submarinus</name>
    <dbReference type="NCBI Taxonomy" id="206665"/>
    <lineage>
        <taxon>Bacteria</taxon>
        <taxon>Pseudomonadati</taxon>
        <taxon>Thermodesulfobacteriota</taxon>
        <taxon>Desulfovibrionia</taxon>
        <taxon>Desulfovibrionales</taxon>
        <taxon>Desulfonauticaceae</taxon>
        <taxon>Desulfonauticus</taxon>
    </lineage>
</organism>
<dbReference type="STRING" id="206665.SAMN04488516_10143"/>
<name>A0A1G9ZIQ4_9BACT</name>
<proteinExistence type="predicted"/>
<dbReference type="GO" id="GO:0055085">
    <property type="term" value="P:transmembrane transport"/>
    <property type="evidence" value="ECO:0007669"/>
    <property type="project" value="InterPro"/>
</dbReference>
<evidence type="ECO:0000256" key="2">
    <source>
        <dbReference type="ARBA" id="ARBA00022692"/>
    </source>
</evidence>
<sequence>MGFLFFIFSLIVHIFLFFSLSSHLEFNLNKNIKYSVYKVQLVEVRVAKKRSLNTSKNTKKVVKDKIIKIADKRIKKNNRHLDKNATNKRKAEEVDIKGIISSLEKEVKTSQQVNIAAKEIKNLEKEIGYYGNNTGIVGKNVEDEYVFICSIKIKQNWRMPFFKLGEHLITVVAIKIDKTGKILHAEIKKTSGNKFFDETALKAIYLTSTLPPPPQGIEKNDIEIIFDSEEPKR</sequence>
<dbReference type="Gene3D" id="3.30.1150.10">
    <property type="match status" value="1"/>
</dbReference>
<gene>
    <name evidence="6" type="ORF">SAMN04488516_10143</name>
</gene>
<evidence type="ECO:0000256" key="3">
    <source>
        <dbReference type="ARBA" id="ARBA00022989"/>
    </source>
</evidence>
<dbReference type="PROSITE" id="PS52015">
    <property type="entry name" value="TONB_CTD"/>
    <property type="match status" value="1"/>
</dbReference>
<evidence type="ECO:0000256" key="4">
    <source>
        <dbReference type="ARBA" id="ARBA00023136"/>
    </source>
</evidence>
<dbReference type="Pfam" id="PF13103">
    <property type="entry name" value="TonB_2"/>
    <property type="match status" value="1"/>
</dbReference>
<dbReference type="InterPro" id="IPR037682">
    <property type="entry name" value="TonB_C"/>
</dbReference>
<dbReference type="GO" id="GO:0016020">
    <property type="term" value="C:membrane"/>
    <property type="evidence" value="ECO:0007669"/>
    <property type="project" value="UniProtKB-SubCell"/>
</dbReference>
<keyword evidence="7" id="KW-1185">Reference proteome</keyword>
<protein>
    <submittedName>
        <fullName evidence="6">TonB family C-terminal domain-containing protein</fullName>
    </submittedName>
</protein>
<dbReference type="EMBL" id="FNIN01000001">
    <property type="protein sequence ID" value="SDN21194.1"/>
    <property type="molecule type" value="Genomic_DNA"/>
</dbReference>
<keyword evidence="2" id="KW-0812">Transmembrane</keyword>
<comment type="subcellular location">
    <subcellularLocation>
        <location evidence="1">Membrane</location>
        <topology evidence="1">Single-pass membrane protein</topology>
    </subcellularLocation>
</comment>
<dbReference type="SUPFAM" id="SSF74653">
    <property type="entry name" value="TolA/TonB C-terminal domain"/>
    <property type="match status" value="1"/>
</dbReference>
<reference evidence="6 7" key="1">
    <citation type="submission" date="2016-10" db="EMBL/GenBank/DDBJ databases">
        <authorList>
            <person name="de Groot N.N."/>
        </authorList>
    </citation>
    <scope>NUCLEOTIDE SEQUENCE [LARGE SCALE GENOMIC DNA]</scope>
    <source>
        <strain evidence="6 7">DSM 15269</strain>
    </source>
</reference>
<dbReference type="InterPro" id="IPR006260">
    <property type="entry name" value="TonB/TolA_C"/>
</dbReference>
<evidence type="ECO:0000256" key="1">
    <source>
        <dbReference type="ARBA" id="ARBA00004167"/>
    </source>
</evidence>
<evidence type="ECO:0000259" key="5">
    <source>
        <dbReference type="PROSITE" id="PS52015"/>
    </source>
</evidence>
<keyword evidence="4" id="KW-0472">Membrane</keyword>
<keyword evidence="3" id="KW-1133">Transmembrane helix</keyword>